<name>F5J304_9BACT</name>
<dbReference type="Proteomes" id="UP000004913">
    <property type="component" value="Unassembled WGS sequence"/>
</dbReference>
<proteinExistence type="predicted"/>
<evidence type="ECO:0000313" key="2">
    <source>
        <dbReference type="Proteomes" id="UP000004913"/>
    </source>
</evidence>
<sequence length="75" mass="8765">MPVLVLNSIFYFLELAGTLQNRNYNRHNSHLPEVLTLFCTFRIRKNIDKHLLALSPLFCDHSLDKLLLIVTLFPL</sequence>
<dbReference type="EMBL" id="ADLV01000048">
    <property type="protein sequence ID" value="EGJ99962.1"/>
    <property type="molecule type" value="Genomic_DNA"/>
</dbReference>
<evidence type="ECO:0000313" key="1">
    <source>
        <dbReference type="EMBL" id="EGJ99962.1"/>
    </source>
</evidence>
<protein>
    <submittedName>
        <fullName evidence="1">Uncharacterized protein</fullName>
    </submittedName>
</protein>
<gene>
    <name evidence="1" type="ORF">HMPREF9455_03721</name>
</gene>
<organism evidence="1 2">
    <name type="scientific">Dysgonomonas gadei ATCC BAA-286</name>
    <dbReference type="NCBI Taxonomy" id="742766"/>
    <lineage>
        <taxon>Bacteria</taxon>
        <taxon>Pseudomonadati</taxon>
        <taxon>Bacteroidota</taxon>
        <taxon>Bacteroidia</taxon>
        <taxon>Bacteroidales</taxon>
        <taxon>Dysgonomonadaceae</taxon>
        <taxon>Dysgonomonas</taxon>
    </lineage>
</organism>
<comment type="caution">
    <text evidence="1">The sequence shown here is derived from an EMBL/GenBank/DDBJ whole genome shotgun (WGS) entry which is preliminary data.</text>
</comment>
<reference evidence="1 2" key="1">
    <citation type="submission" date="2011-04" db="EMBL/GenBank/DDBJ databases">
        <title>The Genome Sequence of Dysgonomonas gadei ATCC BAA-286.</title>
        <authorList>
            <consortium name="The Broad Institute Genome Sequencing Platform"/>
            <person name="Earl A."/>
            <person name="Ward D."/>
            <person name="Feldgarden M."/>
            <person name="Gevers D."/>
            <person name="Pudlo N."/>
            <person name="Martens E."/>
            <person name="Allen-Vercoe E."/>
            <person name="Young S.K."/>
            <person name="Zeng Q."/>
            <person name="Gargeya S."/>
            <person name="Fitzgerald M."/>
            <person name="Haas B."/>
            <person name="Abouelleil A."/>
            <person name="Alvarado L."/>
            <person name="Arachchi H.M."/>
            <person name="Berlin A."/>
            <person name="Brown A."/>
            <person name="Chapman S.B."/>
            <person name="Chen Z."/>
            <person name="Dunbar C."/>
            <person name="Freedman E."/>
            <person name="Gearin G."/>
            <person name="Gellesch M."/>
            <person name="Goldberg J."/>
            <person name="Griggs A."/>
            <person name="Gujja S."/>
            <person name="Heiman D."/>
            <person name="Howarth C."/>
            <person name="Larson L."/>
            <person name="Lui A."/>
            <person name="MacDonald P.J.P."/>
            <person name="Mehta T."/>
            <person name="Montmayeur A."/>
            <person name="Murphy C."/>
            <person name="Neiman D."/>
            <person name="Pearson M."/>
            <person name="Priest M."/>
            <person name="Roberts A."/>
            <person name="Saif S."/>
            <person name="Shea T."/>
            <person name="Shenoy N."/>
            <person name="Sisk P."/>
            <person name="Stolte C."/>
            <person name="Sykes S."/>
            <person name="Yandava C."/>
            <person name="Wortman J."/>
            <person name="Nusbaum C."/>
            <person name="Birren B."/>
        </authorList>
    </citation>
    <scope>NUCLEOTIDE SEQUENCE [LARGE SCALE GENOMIC DNA]</scope>
    <source>
        <strain evidence="1 2">ATCC BAA-286</strain>
    </source>
</reference>
<dbReference type="AlphaFoldDB" id="F5J304"/>
<accession>F5J304</accession>
<dbReference type="HOGENOM" id="CLU_2665267_0_0_10"/>
<keyword evidence="2" id="KW-1185">Reference proteome</keyword>